<keyword evidence="1" id="KW-0479">Metal-binding</keyword>
<dbReference type="GO" id="GO:0046872">
    <property type="term" value="F:metal ion binding"/>
    <property type="evidence" value="ECO:0007669"/>
    <property type="project" value="UniProtKB-KW"/>
</dbReference>
<dbReference type="GO" id="GO:0006979">
    <property type="term" value="P:response to oxidative stress"/>
    <property type="evidence" value="ECO:0007669"/>
    <property type="project" value="InterPro"/>
</dbReference>
<dbReference type="InterPro" id="IPR050783">
    <property type="entry name" value="Oxylipin_biosynth_metab"/>
</dbReference>
<evidence type="ECO:0000256" key="3">
    <source>
        <dbReference type="ARBA" id="ARBA00022964"/>
    </source>
</evidence>
<organism evidence="6 7">
    <name type="scientific">Artemisia annua</name>
    <name type="common">Sweet wormwood</name>
    <dbReference type="NCBI Taxonomy" id="35608"/>
    <lineage>
        <taxon>Eukaryota</taxon>
        <taxon>Viridiplantae</taxon>
        <taxon>Streptophyta</taxon>
        <taxon>Embryophyta</taxon>
        <taxon>Tracheophyta</taxon>
        <taxon>Spermatophyta</taxon>
        <taxon>Magnoliopsida</taxon>
        <taxon>eudicotyledons</taxon>
        <taxon>Gunneridae</taxon>
        <taxon>Pentapetalae</taxon>
        <taxon>asterids</taxon>
        <taxon>campanulids</taxon>
        <taxon>Asterales</taxon>
        <taxon>Asteraceae</taxon>
        <taxon>Asteroideae</taxon>
        <taxon>Anthemideae</taxon>
        <taxon>Artemisiinae</taxon>
        <taxon>Artemisia</taxon>
    </lineage>
</organism>
<dbReference type="EMBL" id="PKPP01034306">
    <property type="protein sequence ID" value="PWA13731.1"/>
    <property type="molecule type" value="Genomic_DNA"/>
</dbReference>
<dbReference type="OrthoDB" id="823504at2759"/>
<accession>A0A2U1K8U4</accession>
<dbReference type="PANTHER" id="PTHR11903">
    <property type="entry name" value="PROSTAGLANDIN G/H SYNTHASE"/>
    <property type="match status" value="1"/>
</dbReference>
<keyword evidence="2" id="KW-0611">Plant defense</keyword>
<evidence type="ECO:0000256" key="5">
    <source>
        <dbReference type="ARBA" id="ARBA00023004"/>
    </source>
</evidence>
<dbReference type="GO" id="GO:0020037">
    <property type="term" value="F:heme binding"/>
    <property type="evidence" value="ECO:0007669"/>
    <property type="project" value="InterPro"/>
</dbReference>
<keyword evidence="6" id="KW-0575">Peroxidase</keyword>
<evidence type="ECO:0000313" key="7">
    <source>
        <dbReference type="Proteomes" id="UP000245207"/>
    </source>
</evidence>
<dbReference type="SUPFAM" id="SSF48113">
    <property type="entry name" value="Heme-dependent peroxidases"/>
    <property type="match status" value="1"/>
</dbReference>
<evidence type="ECO:0000256" key="4">
    <source>
        <dbReference type="ARBA" id="ARBA00023002"/>
    </source>
</evidence>
<protein>
    <submittedName>
        <fullName evidence="6">Heme peroxidase</fullName>
    </submittedName>
</protein>
<keyword evidence="5" id="KW-0408">Iron</keyword>
<dbReference type="InterPro" id="IPR019791">
    <property type="entry name" value="Haem_peroxidase_animal"/>
</dbReference>
<name>A0A2U1K8U4_ARTAN</name>
<dbReference type="GO" id="GO:0006952">
    <property type="term" value="P:defense response"/>
    <property type="evidence" value="ECO:0007669"/>
    <property type="project" value="UniProtKB-KW"/>
</dbReference>
<evidence type="ECO:0000256" key="1">
    <source>
        <dbReference type="ARBA" id="ARBA00022723"/>
    </source>
</evidence>
<keyword evidence="3" id="KW-0223">Dioxygenase</keyword>
<dbReference type="InterPro" id="IPR010255">
    <property type="entry name" value="Haem_peroxidase_sf"/>
</dbReference>
<dbReference type="Proteomes" id="UP000245207">
    <property type="component" value="Unassembled WGS sequence"/>
</dbReference>
<evidence type="ECO:0000256" key="2">
    <source>
        <dbReference type="ARBA" id="ARBA00022821"/>
    </source>
</evidence>
<dbReference type="GO" id="GO:0006631">
    <property type="term" value="P:fatty acid metabolic process"/>
    <property type="evidence" value="ECO:0007669"/>
    <property type="project" value="UniProtKB-ARBA"/>
</dbReference>
<dbReference type="PROSITE" id="PS50292">
    <property type="entry name" value="PEROXIDASE_3"/>
    <property type="match status" value="1"/>
</dbReference>
<dbReference type="GO" id="GO:0004601">
    <property type="term" value="F:peroxidase activity"/>
    <property type="evidence" value="ECO:0007669"/>
    <property type="project" value="UniProtKB-KW"/>
</dbReference>
<reference evidence="6 7" key="1">
    <citation type="journal article" date="2018" name="Mol. Plant">
        <title>The genome of Artemisia annua provides insight into the evolution of Asteraceae family and artemisinin biosynthesis.</title>
        <authorList>
            <person name="Shen Q."/>
            <person name="Zhang L."/>
            <person name="Liao Z."/>
            <person name="Wang S."/>
            <person name="Yan T."/>
            <person name="Shi P."/>
            <person name="Liu M."/>
            <person name="Fu X."/>
            <person name="Pan Q."/>
            <person name="Wang Y."/>
            <person name="Lv Z."/>
            <person name="Lu X."/>
            <person name="Zhang F."/>
            <person name="Jiang W."/>
            <person name="Ma Y."/>
            <person name="Chen M."/>
            <person name="Hao X."/>
            <person name="Li L."/>
            <person name="Tang Y."/>
            <person name="Lv G."/>
            <person name="Zhou Y."/>
            <person name="Sun X."/>
            <person name="Brodelius P.E."/>
            <person name="Rose J.K.C."/>
            <person name="Tang K."/>
        </authorList>
    </citation>
    <scope>NUCLEOTIDE SEQUENCE [LARGE SCALE GENOMIC DNA]</scope>
    <source>
        <strain evidence="7">cv. Huhao1</strain>
        <tissue evidence="6">Leaf</tissue>
    </source>
</reference>
<dbReference type="PANTHER" id="PTHR11903:SF11">
    <property type="entry name" value="ALPHA-DIOXYGENASE 1"/>
    <property type="match status" value="1"/>
</dbReference>
<dbReference type="STRING" id="35608.A0A2U1K8U4"/>
<proteinExistence type="predicted"/>
<comment type="caution">
    <text evidence="6">The sequence shown here is derived from an EMBL/GenBank/DDBJ whole genome shotgun (WGS) entry which is preliminary data.</text>
</comment>
<gene>
    <name evidence="6" type="ORF">CTI12_AA631020</name>
</gene>
<dbReference type="AlphaFoldDB" id="A0A2U1K8U4"/>
<dbReference type="InterPro" id="IPR037120">
    <property type="entry name" value="Haem_peroxidase_sf_animal"/>
</dbReference>
<sequence>MIFSFLSSAKSTLFSPIKHFIHDDFYDIVQRMPLFDQILFMIIHGIDKIGIPWHRLPVFLGLIYLAIRRYIHDEYNLFNVGRTPVGVRFNPADFPYRTADGKFNDPFNEGAGSEGTFFGRNMSPVDQKDKVYIA</sequence>
<dbReference type="Gene3D" id="1.10.640.10">
    <property type="entry name" value="Haem peroxidase domain superfamily, animal type"/>
    <property type="match status" value="1"/>
</dbReference>
<evidence type="ECO:0000313" key="6">
    <source>
        <dbReference type="EMBL" id="PWA13731.1"/>
    </source>
</evidence>
<keyword evidence="7" id="KW-1185">Reference proteome</keyword>
<keyword evidence="4" id="KW-0560">Oxidoreductase</keyword>
<dbReference type="GO" id="GO:0016702">
    <property type="term" value="F:oxidoreductase activity, acting on single donors with incorporation of molecular oxygen, incorporation of two atoms of oxygen"/>
    <property type="evidence" value="ECO:0007669"/>
    <property type="project" value="TreeGrafter"/>
</dbReference>